<dbReference type="InterPro" id="IPR036514">
    <property type="entry name" value="SGNH_hydro_sf"/>
</dbReference>
<accession>A0A9D7SEH5</accession>
<feature type="domain" description="SGNH hydrolase-type esterase" evidence="1">
    <location>
        <begin position="48"/>
        <end position="208"/>
    </location>
</feature>
<organism evidence="2 3">
    <name type="scientific">Candidatus Geothrix skivensis</name>
    <dbReference type="NCBI Taxonomy" id="2954439"/>
    <lineage>
        <taxon>Bacteria</taxon>
        <taxon>Pseudomonadati</taxon>
        <taxon>Acidobacteriota</taxon>
        <taxon>Holophagae</taxon>
        <taxon>Holophagales</taxon>
        <taxon>Holophagaceae</taxon>
        <taxon>Geothrix</taxon>
    </lineage>
</organism>
<evidence type="ECO:0000313" key="3">
    <source>
        <dbReference type="Proteomes" id="UP000886657"/>
    </source>
</evidence>
<sequence length="238" mass="26043">MRKLWFPVLLLISLIVGCDRQPKGPVSAGLPVAATEPSPQAVQGTLVFLGDSLTAGLGLTKELAFPALIEARLRAEGRPWKVVNAGISGDTTAGGAARLDWIYKQRVDVLFLCLGANDGLRGIPVAETEKNLRTILDRARREGSRVVLAGIQLPENYGAEYRTSFARIFPRLAKDYRLPLLPFLLEGVAMNPRLNQPDGIHPNVEGTRLVSEQVWRVLEPVLRDFPRAKGPGQTQPQP</sequence>
<dbReference type="InterPro" id="IPR013830">
    <property type="entry name" value="SGNH_hydro"/>
</dbReference>
<comment type="caution">
    <text evidence="2">The sequence shown here is derived from an EMBL/GenBank/DDBJ whole genome shotgun (WGS) entry which is preliminary data.</text>
</comment>
<dbReference type="SUPFAM" id="SSF52266">
    <property type="entry name" value="SGNH hydrolase"/>
    <property type="match status" value="1"/>
</dbReference>
<reference evidence="2" key="1">
    <citation type="submission" date="2020-10" db="EMBL/GenBank/DDBJ databases">
        <title>Connecting structure to function with the recovery of over 1000 high-quality activated sludge metagenome-assembled genomes encoding full-length rRNA genes using long-read sequencing.</title>
        <authorList>
            <person name="Singleton C.M."/>
            <person name="Petriglieri F."/>
            <person name="Kristensen J.M."/>
            <person name="Kirkegaard R.H."/>
            <person name="Michaelsen T.Y."/>
            <person name="Andersen M.H."/>
            <person name="Karst S.M."/>
            <person name="Dueholm M.S."/>
            <person name="Nielsen P.H."/>
            <person name="Albertsen M."/>
        </authorList>
    </citation>
    <scope>NUCLEOTIDE SEQUENCE</scope>
    <source>
        <strain evidence="2">Skiv_18-Q3-R9-52_MAXAC.067</strain>
    </source>
</reference>
<dbReference type="CDD" id="cd01822">
    <property type="entry name" value="Lysophospholipase_L1_like"/>
    <property type="match status" value="1"/>
</dbReference>
<dbReference type="InterPro" id="IPR051532">
    <property type="entry name" value="Ester_Hydrolysis_Enzymes"/>
</dbReference>
<proteinExistence type="predicted"/>
<dbReference type="GO" id="GO:0004622">
    <property type="term" value="F:phosphatidylcholine lysophospholipase activity"/>
    <property type="evidence" value="ECO:0007669"/>
    <property type="project" value="TreeGrafter"/>
</dbReference>
<evidence type="ECO:0000259" key="1">
    <source>
        <dbReference type="Pfam" id="PF13472"/>
    </source>
</evidence>
<dbReference type="Proteomes" id="UP000886657">
    <property type="component" value="Unassembled WGS sequence"/>
</dbReference>
<name>A0A9D7SEH5_9BACT</name>
<dbReference type="Pfam" id="PF13472">
    <property type="entry name" value="Lipase_GDSL_2"/>
    <property type="match status" value="1"/>
</dbReference>
<dbReference type="PANTHER" id="PTHR30383">
    <property type="entry name" value="THIOESTERASE 1/PROTEASE 1/LYSOPHOSPHOLIPASE L1"/>
    <property type="match status" value="1"/>
</dbReference>
<protein>
    <submittedName>
        <fullName evidence="2">Arylesterase</fullName>
    </submittedName>
</protein>
<evidence type="ECO:0000313" key="2">
    <source>
        <dbReference type="EMBL" id="MBK9795428.1"/>
    </source>
</evidence>
<dbReference type="EMBL" id="JADKIO010000005">
    <property type="protein sequence ID" value="MBK9795428.1"/>
    <property type="molecule type" value="Genomic_DNA"/>
</dbReference>
<dbReference type="AlphaFoldDB" id="A0A9D7SEH5"/>
<dbReference type="PANTHER" id="PTHR30383:SF24">
    <property type="entry name" value="THIOESTERASE 1_PROTEASE 1_LYSOPHOSPHOLIPASE L1"/>
    <property type="match status" value="1"/>
</dbReference>
<gene>
    <name evidence="2" type="ORF">IPP58_02825</name>
</gene>
<dbReference type="Gene3D" id="3.40.50.1110">
    <property type="entry name" value="SGNH hydrolase"/>
    <property type="match status" value="1"/>
</dbReference>
<dbReference type="PROSITE" id="PS51257">
    <property type="entry name" value="PROKAR_LIPOPROTEIN"/>
    <property type="match status" value="1"/>
</dbReference>